<organism evidence="1 2">
    <name type="scientific">Bacteroides xylanisolvens</name>
    <dbReference type="NCBI Taxonomy" id="371601"/>
    <lineage>
        <taxon>Bacteria</taxon>
        <taxon>Pseudomonadati</taxon>
        <taxon>Bacteroidota</taxon>
        <taxon>Bacteroidia</taxon>
        <taxon>Bacteroidales</taxon>
        <taxon>Bacteroidaceae</taxon>
        <taxon>Bacteroides</taxon>
    </lineage>
</organism>
<evidence type="ECO:0000313" key="2">
    <source>
        <dbReference type="Proteomes" id="UP001198461"/>
    </source>
</evidence>
<dbReference type="Proteomes" id="UP001198461">
    <property type="component" value="Unassembled WGS sequence"/>
</dbReference>
<name>A0AAW4T0H1_9BACE</name>
<dbReference type="Pfam" id="PF19620">
    <property type="entry name" value="DUF6125"/>
    <property type="match status" value="1"/>
</dbReference>
<dbReference type="EMBL" id="JAIWYE010000024">
    <property type="protein sequence ID" value="MCA4704611.1"/>
    <property type="molecule type" value="Genomic_DNA"/>
</dbReference>
<protein>
    <submittedName>
        <fullName evidence="1">DUF6125 family protein</fullName>
    </submittedName>
</protein>
<sequence>MMIDKLDLLSKDELKELVRIYARNIYALDGVWFQSVEGKNGMDEAMLHDENAWRKFTRTEARRIKKFLELPEQAGLEGLEKALAIRFSALSNPSVSLFKEGDSLIYRINECRVQTARKNKGMPFHPCASPGFIEHDGFARVIDERIVTEMISCYPNVTDLECACCWKFTLR</sequence>
<proteinExistence type="predicted"/>
<dbReference type="RefSeq" id="WP_220393017.1">
    <property type="nucleotide sequence ID" value="NZ_JAIWXB010000022.1"/>
</dbReference>
<evidence type="ECO:0000313" key="1">
    <source>
        <dbReference type="EMBL" id="MCA4704611.1"/>
    </source>
</evidence>
<reference evidence="1" key="1">
    <citation type="submission" date="2023-08" db="EMBL/GenBank/DDBJ databases">
        <title>Mucin Metabolism Genes Underlie the Key Renovations of Bacteroides xylanisolvens Genomes in Captive Great Apes.</title>
        <authorList>
            <person name="Nishida A.H."/>
        </authorList>
    </citation>
    <scope>NUCLEOTIDE SEQUENCE</scope>
    <source>
        <strain evidence="1">P13.H9</strain>
    </source>
</reference>
<dbReference type="AlphaFoldDB" id="A0AAW4T0H1"/>
<gene>
    <name evidence="1" type="ORF">LD004_13445</name>
</gene>
<comment type="caution">
    <text evidence="1">The sequence shown here is derived from an EMBL/GenBank/DDBJ whole genome shotgun (WGS) entry which is preliminary data.</text>
</comment>
<accession>A0AAW4T0H1</accession>